<name>A0A379E2E7_9BACT</name>
<sequence length="44" mass="4937">MQYVEPYPYQTHGEYHTMITAGGLIVTHRLFPSFWGKDGGVPPG</sequence>
<gene>
    <name evidence="1" type="ORF">NCTC13067_00407</name>
</gene>
<reference evidence="1 2" key="1">
    <citation type="submission" date="2018-06" db="EMBL/GenBank/DDBJ databases">
        <authorList>
            <consortium name="Pathogen Informatics"/>
            <person name="Doyle S."/>
        </authorList>
    </citation>
    <scope>NUCLEOTIDE SEQUENCE [LARGE SCALE GENOMIC DNA]</scope>
    <source>
        <strain evidence="1 2">NCTC13067</strain>
    </source>
</reference>
<organism evidence="1 2">
    <name type="scientific">Prevotella denticola</name>
    <dbReference type="NCBI Taxonomy" id="28129"/>
    <lineage>
        <taxon>Bacteria</taxon>
        <taxon>Pseudomonadati</taxon>
        <taxon>Bacteroidota</taxon>
        <taxon>Bacteroidia</taxon>
        <taxon>Bacteroidales</taxon>
        <taxon>Prevotellaceae</taxon>
        <taxon>Prevotella</taxon>
    </lineage>
</organism>
<dbReference type="EMBL" id="UGTM01000001">
    <property type="protein sequence ID" value="SUB86759.1"/>
    <property type="molecule type" value="Genomic_DNA"/>
</dbReference>
<dbReference type="AlphaFoldDB" id="A0A379E2E7"/>
<dbReference type="Proteomes" id="UP000255469">
    <property type="component" value="Unassembled WGS sequence"/>
</dbReference>
<proteinExistence type="predicted"/>
<protein>
    <submittedName>
        <fullName evidence="1">Uncharacterized protein</fullName>
    </submittedName>
</protein>
<accession>A0A379E2E7</accession>
<evidence type="ECO:0000313" key="2">
    <source>
        <dbReference type="Proteomes" id="UP000255469"/>
    </source>
</evidence>
<evidence type="ECO:0000313" key="1">
    <source>
        <dbReference type="EMBL" id="SUB86759.1"/>
    </source>
</evidence>